<dbReference type="InterPro" id="IPR014892">
    <property type="entry name" value="RPA_C"/>
</dbReference>
<evidence type="ECO:0000256" key="2">
    <source>
        <dbReference type="ARBA" id="ARBA00007815"/>
    </source>
</evidence>
<evidence type="ECO:0000313" key="9">
    <source>
        <dbReference type="EMBL" id="KIM87163.1"/>
    </source>
</evidence>
<dbReference type="EMBL" id="KN832980">
    <property type="protein sequence ID" value="KIM87163.1"/>
    <property type="molecule type" value="Genomic_DNA"/>
</dbReference>
<feature type="compositionally biased region" description="Gly residues" evidence="6">
    <location>
        <begin position="19"/>
        <end position="36"/>
    </location>
</feature>
<evidence type="ECO:0000256" key="3">
    <source>
        <dbReference type="ARBA" id="ARBA00022705"/>
    </source>
</evidence>
<keyword evidence="4" id="KW-0238">DNA-binding</keyword>
<dbReference type="SUPFAM" id="SSF50249">
    <property type="entry name" value="Nucleic acid-binding proteins"/>
    <property type="match status" value="1"/>
</dbReference>
<dbReference type="GO" id="GO:0003697">
    <property type="term" value="F:single-stranded DNA binding"/>
    <property type="evidence" value="ECO:0007669"/>
    <property type="project" value="TreeGrafter"/>
</dbReference>
<sequence length="276" mass="29663">MSQYENNYYQNGGAGGGGFLTGGSPGSANGSPGGMGRKNEAQHSLRPVTVGQLRKATQAHTDAEWMIENDEIGQVTVVAQVMSIQVQTTNTVYWLDDGSGRIEARHWMDSSNPEDVEKWGGIVENTYVRVTGNLKTFGNKRYINAQHIRPSTNPHELYFHLGEAMVTNLMIERGMPPGPGQTAQQNGVVASGSGASAYTTQSRAQTSQFAGLPPLQRSIMEFLHSQPPNDEGVHVGAIARSVQGGDAAQISSALDALMDDGHVYTTLDDSHFQIST</sequence>
<dbReference type="Pfam" id="PF01336">
    <property type="entry name" value="tRNA_anti-codon"/>
    <property type="match status" value="1"/>
</dbReference>
<name>A0A0C3BL59_PILCF</name>
<dbReference type="GO" id="GO:0000724">
    <property type="term" value="P:double-strand break repair via homologous recombination"/>
    <property type="evidence" value="ECO:0007669"/>
    <property type="project" value="TreeGrafter"/>
</dbReference>
<accession>A0A0C3BL59</accession>
<dbReference type="OrthoDB" id="25571at2759"/>
<evidence type="ECO:0000256" key="1">
    <source>
        <dbReference type="ARBA" id="ARBA00004123"/>
    </source>
</evidence>
<dbReference type="GO" id="GO:0000781">
    <property type="term" value="C:chromosome, telomeric region"/>
    <property type="evidence" value="ECO:0007669"/>
    <property type="project" value="TreeGrafter"/>
</dbReference>
<dbReference type="Gene3D" id="1.10.10.10">
    <property type="entry name" value="Winged helix-like DNA-binding domain superfamily/Winged helix DNA-binding domain"/>
    <property type="match status" value="1"/>
</dbReference>
<reference evidence="10" key="2">
    <citation type="submission" date="2015-01" db="EMBL/GenBank/DDBJ databases">
        <title>Evolutionary Origins and Diversification of the Mycorrhizal Mutualists.</title>
        <authorList>
            <consortium name="DOE Joint Genome Institute"/>
            <consortium name="Mycorrhizal Genomics Consortium"/>
            <person name="Kohler A."/>
            <person name="Kuo A."/>
            <person name="Nagy L.G."/>
            <person name="Floudas D."/>
            <person name="Copeland A."/>
            <person name="Barry K.W."/>
            <person name="Cichocki N."/>
            <person name="Veneault-Fourrey C."/>
            <person name="LaButti K."/>
            <person name="Lindquist E.A."/>
            <person name="Lipzen A."/>
            <person name="Lundell T."/>
            <person name="Morin E."/>
            <person name="Murat C."/>
            <person name="Riley R."/>
            <person name="Ohm R."/>
            <person name="Sun H."/>
            <person name="Tunlid A."/>
            <person name="Henrissat B."/>
            <person name="Grigoriev I.V."/>
            <person name="Hibbett D.S."/>
            <person name="Martin F."/>
        </authorList>
    </citation>
    <scope>NUCLEOTIDE SEQUENCE [LARGE SCALE GENOMIC DNA]</scope>
    <source>
        <strain evidence="10">F 1598</strain>
    </source>
</reference>
<keyword evidence="5" id="KW-0539">Nucleus</keyword>
<feature type="region of interest" description="Disordered" evidence="6">
    <location>
        <begin position="19"/>
        <end position="54"/>
    </location>
</feature>
<dbReference type="GO" id="GO:0035861">
    <property type="term" value="C:site of double-strand break"/>
    <property type="evidence" value="ECO:0007669"/>
    <property type="project" value="TreeGrafter"/>
</dbReference>
<comment type="similarity">
    <text evidence="2">Belongs to the replication factor A protein 2 family.</text>
</comment>
<evidence type="ECO:0000256" key="5">
    <source>
        <dbReference type="ARBA" id="ARBA00023242"/>
    </source>
</evidence>
<dbReference type="Pfam" id="PF08784">
    <property type="entry name" value="RPA_C"/>
    <property type="match status" value="1"/>
</dbReference>
<dbReference type="AlphaFoldDB" id="A0A0C3BL59"/>
<dbReference type="Proteomes" id="UP000054166">
    <property type="component" value="Unassembled WGS sequence"/>
</dbReference>
<feature type="domain" description="OB" evidence="7">
    <location>
        <begin position="75"/>
        <end position="150"/>
    </location>
</feature>
<gene>
    <name evidence="9" type="ORF">PILCRDRAFT_815629</name>
</gene>
<reference evidence="9 10" key="1">
    <citation type="submission" date="2014-04" db="EMBL/GenBank/DDBJ databases">
        <authorList>
            <consortium name="DOE Joint Genome Institute"/>
            <person name="Kuo A."/>
            <person name="Tarkka M."/>
            <person name="Buscot F."/>
            <person name="Kohler A."/>
            <person name="Nagy L.G."/>
            <person name="Floudas D."/>
            <person name="Copeland A."/>
            <person name="Barry K.W."/>
            <person name="Cichocki N."/>
            <person name="Veneault-Fourrey C."/>
            <person name="LaButti K."/>
            <person name="Lindquist E.A."/>
            <person name="Lipzen A."/>
            <person name="Lundell T."/>
            <person name="Morin E."/>
            <person name="Murat C."/>
            <person name="Sun H."/>
            <person name="Tunlid A."/>
            <person name="Henrissat B."/>
            <person name="Grigoriev I.V."/>
            <person name="Hibbett D.S."/>
            <person name="Martin F."/>
            <person name="Nordberg H.P."/>
            <person name="Cantor M.N."/>
            <person name="Hua S.X."/>
        </authorList>
    </citation>
    <scope>NUCLEOTIDE SEQUENCE [LARGE SCALE GENOMIC DNA]</scope>
    <source>
        <strain evidence="9 10">F 1598</strain>
    </source>
</reference>
<keyword evidence="3" id="KW-0235">DNA replication</keyword>
<dbReference type="PIRSF" id="PIRSF036949">
    <property type="entry name" value="RPA32"/>
    <property type="match status" value="1"/>
</dbReference>
<evidence type="ECO:0000313" key="10">
    <source>
        <dbReference type="Proteomes" id="UP000054166"/>
    </source>
</evidence>
<evidence type="ECO:0000259" key="7">
    <source>
        <dbReference type="Pfam" id="PF01336"/>
    </source>
</evidence>
<dbReference type="SUPFAM" id="SSF46785">
    <property type="entry name" value="Winged helix' DNA-binding domain"/>
    <property type="match status" value="1"/>
</dbReference>
<dbReference type="InterPro" id="IPR012340">
    <property type="entry name" value="NA-bd_OB-fold"/>
</dbReference>
<evidence type="ECO:0000259" key="8">
    <source>
        <dbReference type="Pfam" id="PF08784"/>
    </source>
</evidence>
<dbReference type="PANTHER" id="PTHR13989">
    <property type="entry name" value="REPLICATION PROTEIN A-RELATED"/>
    <property type="match status" value="1"/>
</dbReference>
<protein>
    <recommendedName>
        <fullName evidence="11">Replication protein A C-terminal domain-containing protein</fullName>
    </recommendedName>
</protein>
<dbReference type="InterPro" id="IPR036388">
    <property type="entry name" value="WH-like_DNA-bd_sf"/>
</dbReference>
<feature type="domain" description="Replication protein A C-terminal" evidence="8">
    <location>
        <begin position="181"/>
        <end position="269"/>
    </location>
</feature>
<dbReference type="PANTHER" id="PTHR13989:SF16">
    <property type="entry name" value="REPLICATION PROTEIN A2"/>
    <property type="match status" value="1"/>
</dbReference>
<dbReference type="InterPro" id="IPR004365">
    <property type="entry name" value="NA-bd_OB_tRNA"/>
</dbReference>
<evidence type="ECO:0000256" key="6">
    <source>
        <dbReference type="SAM" id="MobiDB-lite"/>
    </source>
</evidence>
<dbReference type="GO" id="GO:0005662">
    <property type="term" value="C:DNA replication factor A complex"/>
    <property type="evidence" value="ECO:0007669"/>
    <property type="project" value="TreeGrafter"/>
</dbReference>
<dbReference type="GO" id="GO:0006260">
    <property type="term" value="P:DNA replication"/>
    <property type="evidence" value="ECO:0007669"/>
    <property type="project" value="UniProtKB-KW"/>
</dbReference>
<dbReference type="FunCoup" id="A0A0C3BL59">
    <property type="interactions" value="513"/>
</dbReference>
<dbReference type="HOGENOM" id="CLU_051033_0_1_1"/>
<organism evidence="9 10">
    <name type="scientific">Piloderma croceum (strain F 1598)</name>
    <dbReference type="NCBI Taxonomy" id="765440"/>
    <lineage>
        <taxon>Eukaryota</taxon>
        <taxon>Fungi</taxon>
        <taxon>Dikarya</taxon>
        <taxon>Basidiomycota</taxon>
        <taxon>Agaricomycotina</taxon>
        <taxon>Agaricomycetes</taxon>
        <taxon>Agaricomycetidae</taxon>
        <taxon>Atheliales</taxon>
        <taxon>Atheliaceae</taxon>
        <taxon>Piloderma</taxon>
    </lineage>
</organism>
<dbReference type="InParanoid" id="A0A0C3BL59"/>
<evidence type="ECO:0008006" key="11">
    <source>
        <dbReference type="Google" id="ProtNLM"/>
    </source>
</evidence>
<dbReference type="Gene3D" id="2.40.50.140">
    <property type="entry name" value="Nucleic acid-binding proteins"/>
    <property type="match status" value="1"/>
</dbReference>
<dbReference type="FunFam" id="1.10.10.10:FF:000168">
    <property type="entry name" value="Replication protein A 32 kDa subunit"/>
    <property type="match status" value="1"/>
</dbReference>
<dbReference type="CDD" id="cd04478">
    <property type="entry name" value="RPA2_DBD_D"/>
    <property type="match status" value="1"/>
</dbReference>
<dbReference type="GO" id="GO:0006289">
    <property type="term" value="P:nucleotide-excision repair"/>
    <property type="evidence" value="ECO:0007669"/>
    <property type="project" value="TreeGrafter"/>
</dbReference>
<keyword evidence="10" id="KW-1185">Reference proteome</keyword>
<comment type="subcellular location">
    <subcellularLocation>
        <location evidence="1">Nucleus</location>
    </subcellularLocation>
</comment>
<dbReference type="InterPro" id="IPR014646">
    <property type="entry name" value="Rfa2/RPA32"/>
</dbReference>
<proteinExistence type="inferred from homology"/>
<evidence type="ECO:0000256" key="4">
    <source>
        <dbReference type="ARBA" id="ARBA00023125"/>
    </source>
</evidence>
<dbReference type="InterPro" id="IPR040260">
    <property type="entry name" value="RFA2-like"/>
</dbReference>
<dbReference type="STRING" id="765440.A0A0C3BL59"/>
<dbReference type="InterPro" id="IPR036390">
    <property type="entry name" value="WH_DNA-bd_sf"/>
</dbReference>